<proteinExistence type="predicted"/>
<dbReference type="Proteomes" id="UP000039865">
    <property type="component" value="Unassembled WGS sequence"/>
</dbReference>
<dbReference type="InParanoid" id="A0A077ZSC9"/>
<dbReference type="EMBL" id="CCKQ01001339">
    <property type="protein sequence ID" value="CDW72439.1"/>
    <property type="molecule type" value="Genomic_DNA"/>
</dbReference>
<reference evidence="1 2" key="1">
    <citation type="submission" date="2014-06" db="EMBL/GenBank/DDBJ databases">
        <authorList>
            <person name="Swart Estienne"/>
        </authorList>
    </citation>
    <scope>NUCLEOTIDE SEQUENCE [LARGE SCALE GENOMIC DNA]</scope>
    <source>
        <strain evidence="1 2">130c</strain>
    </source>
</reference>
<protein>
    <submittedName>
        <fullName evidence="1">Uncharacterized protein</fullName>
    </submittedName>
</protein>
<organism evidence="1 2">
    <name type="scientific">Stylonychia lemnae</name>
    <name type="common">Ciliate</name>
    <dbReference type="NCBI Taxonomy" id="5949"/>
    <lineage>
        <taxon>Eukaryota</taxon>
        <taxon>Sar</taxon>
        <taxon>Alveolata</taxon>
        <taxon>Ciliophora</taxon>
        <taxon>Intramacronucleata</taxon>
        <taxon>Spirotrichea</taxon>
        <taxon>Stichotrichia</taxon>
        <taxon>Sporadotrichida</taxon>
        <taxon>Oxytrichidae</taxon>
        <taxon>Stylonychinae</taxon>
        <taxon>Stylonychia</taxon>
    </lineage>
</organism>
<dbReference type="AlphaFoldDB" id="A0A077ZSC9"/>
<evidence type="ECO:0000313" key="2">
    <source>
        <dbReference type="Proteomes" id="UP000039865"/>
    </source>
</evidence>
<keyword evidence="2" id="KW-1185">Reference proteome</keyword>
<gene>
    <name evidence="1" type="primary">Contig823.g893</name>
    <name evidence="1" type="ORF">STYLEM_1399</name>
</gene>
<name>A0A077ZSC9_STYLE</name>
<accession>A0A077ZSC9</accession>
<evidence type="ECO:0000313" key="1">
    <source>
        <dbReference type="EMBL" id="CDW72439.1"/>
    </source>
</evidence>
<sequence>MRIIIPEQDIRSDQIPTLRALGQSARYMLFVIQNEFVAVIMINQLALKALHFRFGSYFRNQLMMPQSLLKSGKPLSTLIPAPLVITRIS</sequence>